<gene>
    <name evidence="2" type="ORF">K5I29_11540</name>
</gene>
<feature type="signal peptide" evidence="1">
    <location>
        <begin position="1"/>
        <end position="21"/>
    </location>
</feature>
<evidence type="ECO:0000313" key="2">
    <source>
        <dbReference type="EMBL" id="UYW01098.1"/>
    </source>
</evidence>
<dbReference type="EMBL" id="CP081495">
    <property type="protein sequence ID" value="UYW01098.1"/>
    <property type="molecule type" value="Genomic_DNA"/>
</dbReference>
<keyword evidence="1" id="KW-0732">Signal</keyword>
<dbReference type="Proteomes" id="UP001163328">
    <property type="component" value="Chromosome"/>
</dbReference>
<evidence type="ECO:0008006" key="4">
    <source>
        <dbReference type="Google" id="ProtNLM"/>
    </source>
</evidence>
<organism evidence="2 3">
    <name type="scientific">Flavobacterium agricola</name>
    <dbReference type="NCBI Taxonomy" id="2870839"/>
    <lineage>
        <taxon>Bacteria</taxon>
        <taxon>Pseudomonadati</taxon>
        <taxon>Bacteroidota</taxon>
        <taxon>Flavobacteriia</taxon>
        <taxon>Flavobacteriales</taxon>
        <taxon>Flavobacteriaceae</taxon>
        <taxon>Flavobacterium</taxon>
    </lineage>
</organism>
<feature type="chain" id="PRO_5046015267" description="Lipoprotein" evidence="1">
    <location>
        <begin position="22"/>
        <end position="108"/>
    </location>
</feature>
<name>A0ABY6LXN8_9FLAO</name>
<sequence length="108" mass="12447">MKKKYISILLASFFVSCATQTSLNPVQNNGPKKEVYIGMPLDQFKESVPNNSYVMYKGEVTVYKADFSNRDTTENKKARRDFRYFYFINDELVNVDAGAGVKSYKMGW</sequence>
<evidence type="ECO:0000256" key="1">
    <source>
        <dbReference type="SAM" id="SignalP"/>
    </source>
</evidence>
<accession>A0ABY6LXN8</accession>
<evidence type="ECO:0000313" key="3">
    <source>
        <dbReference type="Proteomes" id="UP001163328"/>
    </source>
</evidence>
<protein>
    <recommendedName>
        <fullName evidence="4">Lipoprotein</fullName>
    </recommendedName>
</protein>
<keyword evidence="3" id="KW-1185">Reference proteome</keyword>
<dbReference type="RefSeq" id="WP_264433494.1">
    <property type="nucleotide sequence ID" value="NZ_CP081495.1"/>
</dbReference>
<dbReference type="PROSITE" id="PS51257">
    <property type="entry name" value="PROKAR_LIPOPROTEIN"/>
    <property type="match status" value="1"/>
</dbReference>
<proteinExistence type="predicted"/>
<reference evidence="2" key="1">
    <citation type="submission" date="2021-08" db="EMBL/GenBank/DDBJ databases">
        <title>Flavobacterium sp. strain CC-SYL302.</title>
        <authorList>
            <person name="Lin S.-Y."/>
            <person name="Lee T.-H."/>
            <person name="Young C.-C."/>
        </authorList>
    </citation>
    <scope>NUCLEOTIDE SEQUENCE</scope>
    <source>
        <strain evidence="2">CC-SYL302</strain>
    </source>
</reference>